<dbReference type="Proteomes" id="UP000663850">
    <property type="component" value="Unassembled WGS sequence"/>
</dbReference>
<proteinExistence type="predicted"/>
<feature type="region of interest" description="Disordered" evidence="1">
    <location>
        <begin position="304"/>
        <end position="331"/>
    </location>
</feature>
<comment type="caution">
    <text evidence="2">The sequence shown here is derived from an EMBL/GenBank/DDBJ whole genome shotgun (WGS) entry which is preliminary data.</text>
</comment>
<protein>
    <submittedName>
        <fullName evidence="2">Uncharacterized protein</fullName>
    </submittedName>
</protein>
<reference evidence="2" key="1">
    <citation type="submission" date="2021-01" db="EMBL/GenBank/DDBJ databases">
        <authorList>
            <person name="Kaushik A."/>
        </authorList>
    </citation>
    <scope>NUCLEOTIDE SEQUENCE</scope>
    <source>
        <strain evidence="2">Type strain: AG8-Rh-89/</strain>
    </source>
</reference>
<evidence type="ECO:0000313" key="2">
    <source>
        <dbReference type="EMBL" id="CAE6418035.1"/>
    </source>
</evidence>
<evidence type="ECO:0000256" key="1">
    <source>
        <dbReference type="SAM" id="MobiDB-lite"/>
    </source>
</evidence>
<dbReference type="AlphaFoldDB" id="A0A8H2X6S3"/>
<organism evidence="2 3">
    <name type="scientific">Rhizoctonia solani</name>
    <dbReference type="NCBI Taxonomy" id="456999"/>
    <lineage>
        <taxon>Eukaryota</taxon>
        <taxon>Fungi</taxon>
        <taxon>Dikarya</taxon>
        <taxon>Basidiomycota</taxon>
        <taxon>Agaricomycotina</taxon>
        <taxon>Agaricomycetes</taxon>
        <taxon>Cantharellales</taxon>
        <taxon>Ceratobasidiaceae</taxon>
        <taxon>Rhizoctonia</taxon>
    </lineage>
</organism>
<sequence>MLNARIKDQERSLRIATVDKLKKIPEIKSQIDFYIHDGSGPHQLLSLNISKKSTSEEILFKLGRNPTANIKLHESAHFYTGPDITWVNKNTVMHIKLGSDPSTYRSKKGFSDFKAYFDSVKRGPVHVFVDRNPSIHILLTTKKWSRLFSLARLIDNDKTMVLKSVDGSLYHAQQVVGQLILSSTGVGVFQLDRATNLKTRTQAGLTASDCIGILREARGFIVAEGRRLNKHGGWLIEVQPSSSEPFDGSTKPKIEYRKGISRNLLLDFSPSTGNVAGNSAQAVSHGASTGADATTRVKEMVKKFEQEKKDTEKREKERGEKKGFFGRVFGK</sequence>
<accession>A0A8H2X6S3</accession>
<dbReference type="EMBL" id="CAJMWZ010000382">
    <property type="protein sequence ID" value="CAE6418035.1"/>
    <property type="molecule type" value="Genomic_DNA"/>
</dbReference>
<gene>
    <name evidence="2" type="ORF">RDB_LOCUS7014</name>
</gene>
<feature type="compositionally biased region" description="Basic and acidic residues" evidence="1">
    <location>
        <begin position="304"/>
        <end position="323"/>
    </location>
</feature>
<name>A0A8H2X6S3_9AGAM</name>
<evidence type="ECO:0000313" key="3">
    <source>
        <dbReference type="Proteomes" id="UP000663850"/>
    </source>
</evidence>